<proteinExistence type="predicted"/>
<reference evidence="3" key="1">
    <citation type="submission" date="2018-09" db="EMBL/GenBank/DDBJ databases">
        <authorList>
            <person name="Kim I."/>
        </authorList>
    </citation>
    <scope>NUCLEOTIDE SEQUENCE [LARGE SCALE GENOMIC DNA]</scope>
    <source>
        <strain evidence="3">DD4a</strain>
    </source>
</reference>
<evidence type="ECO:0000256" key="1">
    <source>
        <dbReference type="SAM" id="Phobius"/>
    </source>
</evidence>
<protein>
    <submittedName>
        <fullName evidence="2">Uncharacterized protein</fullName>
    </submittedName>
</protein>
<sequence length="118" mass="12530">MVDTAPATQPDAVLRKRAVNPWMVGLTLLWCAVLAVALLLVALGSRADDLGYDQPNLPPSDVLAGIYYAASGVAAAVAVVLIGVHVGIRAVLWHLDPSTRITALPPQEPAERLPRQDF</sequence>
<evidence type="ECO:0000313" key="2">
    <source>
        <dbReference type="EMBL" id="RIX27804.1"/>
    </source>
</evidence>
<name>A0A3A1U4A6_9MICO</name>
<gene>
    <name evidence="2" type="ORF">D1781_09695</name>
</gene>
<dbReference type="AlphaFoldDB" id="A0A3A1U4A6"/>
<dbReference type="RefSeq" id="WP_119482113.1">
    <property type="nucleotide sequence ID" value="NZ_QXTG01000002.1"/>
</dbReference>
<dbReference type="EMBL" id="QXTG01000002">
    <property type="protein sequence ID" value="RIX27804.1"/>
    <property type="molecule type" value="Genomic_DNA"/>
</dbReference>
<dbReference type="Proteomes" id="UP000265742">
    <property type="component" value="Unassembled WGS sequence"/>
</dbReference>
<keyword evidence="3" id="KW-1185">Reference proteome</keyword>
<feature type="transmembrane region" description="Helical" evidence="1">
    <location>
        <begin position="65"/>
        <end position="92"/>
    </location>
</feature>
<accession>A0A3A1U4A6</accession>
<feature type="transmembrane region" description="Helical" evidence="1">
    <location>
        <begin position="22"/>
        <end position="45"/>
    </location>
</feature>
<organism evidence="2 3">
    <name type="scientific">Amnibacterium setariae</name>
    <dbReference type="NCBI Taxonomy" id="2306585"/>
    <lineage>
        <taxon>Bacteria</taxon>
        <taxon>Bacillati</taxon>
        <taxon>Actinomycetota</taxon>
        <taxon>Actinomycetes</taxon>
        <taxon>Micrococcales</taxon>
        <taxon>Microbacteriaceae</taxon>
        <taxon>Amnibacterium</taxon>
    </lineage>
</organism>
<keyword evidence="1" id="KW-0812">Transmembrane</keyword>
<keyword evidence="1" id="KW-0472">Membrane</keyword>
<comment type="caution">
    <text evidence="2">The sequence shown here is derived from an EMBL/GenBank/DDBJ whole genome shotgun (WGS) entry which is preliminary data.</text>
</comment>
<evidence type="ECO:0000313" key="3">
    <source>
        <dbReference type="Proteomes" id="UP000265742"/>
    </source>
</evidence>
<keyword evidence="1" id="KW-1133">Transmembrane helix</keyword>